<dbReference type="SUPFAM" id="SSF51905">
    <property type="entry name" value="FAD/NAD(P)-binding domain"/>
    <property type="match status" value="1"/>
</dbReference>
<dbReference type="NCBIfam" id="NF004832">
    <property type="entry name" value="PRK06184.1"/>
    <property type="match status" value="1"/>
</dbReference>
<dbReference type="InterPro" id="IPR050641">
    <property type="entry name" value="RIFMO-like"/>
</dbReference>
<protein>
    <recommendedName>
        <fullName evidence="4">FAD-binding domain-containing protein</fullName>
    </recommendedName>
</protein>
<dbReference type="STRING" id="860235.AOZ06_27525"/>
<evidence type="ECO:0000256" key="3">
    <source>
        <dbReference type="ARBA" id="ARBA00022827"/>
    </source>
</evidence>
<dbReference type="EMBL" id="CP012752">
    <property type="protein sequence ID" value="ALG10149.1"/>
    <property type="molecule type" value="Genomic_DNA"/>
</dbReference>
<feature type="domain" description="FAD-binding" evidence="4">
    <location>
        <begin position="5"/>
        <end position="338"/>
    </location>
</feature>
<dbReference type="PRINTS" id="PR00420">
    <property type="entry name" value="RNGMNOXGNASE"/>
</dbReference>
<dbReference type="AlphaFoldDB" id="A0A0N9HXQ6"/>
<keyword evidence="3" id="KW-0274">FAD</keyword>
<dbReference type="GO" id="GO:0016709">
    <property type="term" value="F:oxidoreductase activity, acting on paired donors, with incorporation or reduction of molecular oxygen, NAD(P)H as one donor, and incorporation of one atom of oxygen"/>
    <property type="evidence" value="ECO:0007669"/>
    <property type="project" value="UniProtKB-ARBA"/>
</dbReference>
<accession>A0A0N9HXQ6</accession>
<dbReference type="PANTHER" id="PTHR43004:SF19">
    <property type="entry name" value="BINDING MONOOXYGENASE, PUTATIVE (JCVI)-RELATED"/>
    <property type="match status" value="1"/>
</dbReference>
<dbReference type="Gene3D" id="3.50.50.60">
    <property type="entry name" value="FAD/NAD(P)-binding domain"/>
    <property type="match status" value="1"/>
</dbReference>
<evidence type="ECO:0000259" key="4">
    <source>
        <dbReference type="Pfam" id="PF01494"/>
    </source>
</evidence>
<dbReference type="InterPro" id="IPR002938">
    <property type="entry name" value="FAD-bd"/>
</dbReference>
<comment type="cofactor">
    <cofactor evidence="1">
        <name>FAD</name>
        <dbReference type="ChEBI" id="CHEBI:57692"/>
    </cofactor>
</comment>
<keyword evidence="6" id="KW-1185">Reference proteome</keyword>
<reference evidence="5 6" key="1">
    <citation type="submission" date="2015-07" db="EMBL/GenBank/DDBJ databases">
        <title>Genome sequencing of Kibdelosporangium phytohabitans.</title>
        <authorList>
            <person name="Qin S."/>
            <person name="Xing K."/>
        </authorList>
    </citation>
    <scope>NUCLEOTIDE SEQUENCE [LARGE SCALE GENOMIC DNA]</scope>
    <source>
        <strain evidence="5 6">KLBMP1111</strain>
    </source>
</reference>
<dbReference type="InterPro" id="IPR036188">
    <property type="entry name" value="FAD/NAD-bd_sf"/>
</dbReference>
<dbReference type="GO" id="GO:0071949">
    <property type="term" value="F:FAD binding"/>
    <property type="evidence" value="ECO:0007669"/>
    <property type="project" value="InterPro"/>
</dbReference>
<name>A0A0N9HXQ6_9PSEU</name>
<dbReference type="Gene3D" id="3.30.70.2450">
    <property type="match status" value="1"/>
</dbReference>
<dbReference type="Pfam" id="PF01494">
    <property type="entry name" value="FAD_binding_3"/>
    <property type="match status" value="1"/>
</dbReference>
<dbReference type="OrthoDB" id="8670884at2"/>
<proteinExistence type="predicted"/>
<keyword evidence="2" id="KW-0285">Flavoprotein</keyword>
<sequence>MVAVADVLIAGAGPTGLTLAVDLARRGVACRIVDKEPVFATGSRGRGMQPRTLEVFDDLGLLDAVFAHGSAYPPMRAYQGSEVVWEGVMSEPTDPTPDVPYPNGWMIPQWRTAALLRERLAGFGGQVELGTELVALEQDEDGVIATLSRDGRAERARLAYVVGADGGKGAARRLLGVPFEGVTQEDFRVLVADVRVTGLDREHWHLWREPMIGLCPLGGTDSFQLTIADPERELATLADLAGYVAERTGRTDFRLDGLTWLTEWRPNTRMATRFQVGRVLLAGDAAHVHPPTGGQGLNTGVQDAYNLGWKLAAVMGGAPGSLLATYEQERLPVAAHVLGLSTRLFEQRTMTRGREERQLGLSYRGGPLAVDDRPAPGVLRAGDRAPDGPWEGKTLFDVFRGPHWTLLEFAGPAGAYDVRPGTWVLVRPDGYLGVVTENPATVDACLGHLGCARDDVVTARV</sequence>
<evidence type="ECO:0000313" key="6">
    <source>
        <dbReference type="Proteomes" id="UP000063699"/>
    </source>
</evidence>
<dbReference type="Proteomes" id="UP000063699">
    <property type="component" value="Chromosome"/>
</dbReference>
<organism evidence="5 6">
    <name type="scientific">Kibdelosporangium phytohabitans</name>
    <dbReference type="NCBI Taxonomy" id="860235"/>
    <lineage>
        <taxon>Bacteria</taxon>
        <taxon>Bacillati</taxon>
        <taxon>Actinomycetota</taxon>
        <taxon>Actinomycetes</taxon>
        <taxon>Pseudonocardiales</taxon>
        <taxon>Pseudonocardiaceae</taxon>
        <taxon>Kibdelosporangium</taxon>
    </lineage>
</organism>
<evidence type="ECO:0000313" key="5">
    <source>
        <dbReference type="EMBL" id="ALG10149.1"/>
    </source>
</evidence>
<dbReference type="PANTHER" id="PTHR43004">
    <property type="entry name" value="TRK SYSTEM POTASSIUM UPTAKE PROTEIN"/>
    <property type="match status" value="1"/>
</dbReference>
<dbReference type="KEGG" id="kphy:AOZ06_27525"/>
<evidence type="ECO:0000256" key="1">
    <source>
        <dbReference type="ARBA" id="ARBA00001974"/>
    </source>
</evidence>
<evidence type="ECO:0000256" key="2">
    <source>
        <dbReference type="ARBA" id="ARBA00022630"/>
    </source>
</evidence>
<gene>
    <name evidence="5" type="ORF">AOZ06_27525</name>
</gene>